<feature type="compositionally biased region" description="Basic and acidic residues" evidence="1">
    <location>
        <begin position="74"/>
        <end position="84"/>
    </location>
</feature>
<dbReference type="GeneID" id="8235124"/>
<dbReference type="EMBL" id="DS235851">
    <property type="protein sequence ID" value="EEB18718.1"/>
    <property type="molecule type" value="Genomic_DNA"/>
</dbReference>
<dbReference type="EMBL" id="AAZO01006421">
    <property type="status" value="NOT_ANNOTATED_CDS"/>
    <property type="molecule type" value="Genomic_DNA"/>
</dbReference>
<dbReference type="KEGG" id="phu:Phum_PHUM529530"/>
<sequence length="148" mass="17331">MQSFYRRNSLHNQSTSQKSPNKIKKETRFKKIKENGNKYGEGDVDEDDNNVISSTRENYNGEKSFNTNHHYHHHDPSGEFVNDDKKTSLPIIKIESYDNRNNVKIIINDNKNGGRSKQHDEITDNSIRLGPNKNNIIEEELKREKKNF</sequence>
<dbReference type="CTD" id="8235124"/>
<keyword evidence="4" id="KW-1185">Reference proteome</keyword>
<organism>
    <name type="scientific">Pediculus humanus subsp. corporis</name>
    <name type="common">Body louse</name>
    <dbReference type="NCBI Taxonomy" id="121224"/>
    <lineage>
        <taxon>Eukaryota</taxon>
        <taxon>Metazoa</taxon>
        <taxon>Ecdysozoa</taxon>
        <taxon>Arthropoda</taxon>
        <taxon>Hexapoda</taxon>
        <taxon>Insecta</taxon>
        <taxon>Pterygota</taxon>
        <taxon>Neoptera</taxon>
        <taxon>Paraneoptera</taxon>
        <taxon>Psocodea</taxon>
        <taxon>Troctomorpha</taxon>
        <taxon>Phthiraptera</taxon>
        <taxon>Anoplura</taxon>
        <taxon>Pediculidae</taxon>
        <taxon>Pediculus</taxon>
    </lineage>
</organism>
<feature type="compositionally biased region" description="Polar residues" evidence="1">
    <location>
        <begin position="50"/>
        <end position="68"/>
    </location>
</feature>
<name>E0VZB2_PEDHC</name>
<dbReference type="InParanoid" id="E0VZB2"/>
<dbReference type="AlphaFoldDB" id="E0VZB2"/>
<feature type="compositionally biased region" description="Polar residues" evidence="1">
    <location>
        <begin position="1"/>
        <end position="20"/>
    </location>
</feature>
<reference evidence="3" key="3">
    <citation type="submission" date="2020-05" db="UniProtKB">
        <authorList>
            <consortium name="EnsemblMetazoa"/>
        </authorList>
    </citation>
    <scope>IDENTIFICATION</scope>
    <source>
        <strain evidence="3">USDA</strain>
    </source>
</reference>
<reference evidence="2" key="2">
    <citation type="submission" date="2007-04" db="EMBL/GenBank/DDBJ databases">
        <title>The genome of the human body louse.</title>
        <authorList>
            <consortium name="The Human Body Louse Genome Consortium"/>
            <person name="Kirkness E."/>
            <person name="Walenz B."/>
            <person name="Hass B."/>
            <person name="Bruggner R."/>
            <person name="Strausberg R."/>
        </authorList>
    </citation>
    <scope>NUCLEOTIDE SEQUENCE</scope>
    <source>
        <strain evidence="2">USDA</strain>
    </source>
</reference>
<reference evidence="2" key="1">
    <citation type="submission" date="2007-04" db="EMBL/GenBank/DDBJ databases">
        <title>Annotation of Pediculus humanus corporis strain USDA.</title>
        <authorList>
            <person name="Kirkness E."/>
            <person name="Hannick L."/>
            <person name="Hass B."/>
            <person name="Bruggner R."/>
            <person name="Lawson D."/>
            <person name="Bidwell S."/>
            <person name="Joardar V."/>
            <person name="Caler E."/>
            <person name="Walenz B."/>
            <person name="Inman J."/>
            <person name="Schobel S."/>
            <person name="Galinsky K."/>
            <person name="Amedeo P."/>
            <person name="Strausberg R."/>
        </authorList>
    </citation>
    <scope>NUCLEOTIDE SEQUENCE</scope>
    <source>
        <strain evidence="2">USDA</strain>
    </source>
</reference>
<feature type="region of interest" description="Disordered" evidence="1">
    <location>
        <begin position="1"/>
        <end position="84"/>
    </location>
</feature>
<accession>E0VZB2</accession>
<protein>
    <submittedName>
        <fullName evidence="2 3">Uncharacterized protein</fullName>
    </submittedName>
</protein>
<feature type="compositionally biased region" description="Basic residues" evidence="1">
    <location>
        <begin position="21"/>
        <end position="31"/>
    </location>
</feature>
<dbReference type="Proteomes" id="UP000009046">
    <property type="component" value="Unassembled WGS sequence"/>
</dbReference>
<evidence type="ECO:0000313" key="2">
    <source>
        <dbReference type="EMBL" id="EEB18718.1"/>
    </source>
</evidence>
<evidence type="ECO:0000256" key="1">
    <source>
        <dbReference type="SAM" id="MobiDB-lite"/>
    </source>
</evidence>
<dbReference type="EnsemblMetazoa" id="PHUM529530-RA">
    <property type="protein sequence ID" value="PHUM529530-PA"/>
    <property type="gene ID" value="PHUM529530"/>
</dbReference>
<dbReference type="HOGENOM" id="CLU_1760970_0_0_1"/>
<proteinExistence type="predicted"/>
<dbReference type="RefSeq" id="XP_002431456.1">
    <property type="nucleotide sequence ID" value="XM_002431411.1"/>
</dbReference>
<gene>
    <name evidence="3" type="primary">8235124</name>
    <name evidence="2" type="ORF">Phum_PHUM529530</name>
</gene>
<feature type="region of interest" description="Disordered" evidence="1">
    <location>
        <begin position="108"/>
        <end position="128"/>
    </location>
</feature>
<evidence type="ECO:0000313" key="4">
    <source>
        <dbReference type="Proteomes" id="UP000009046"/>
    </source>
</evidence>
<evidence type="ECO:0000313" key="3">
    <source>
        <dbReference type="EnsemblMetazoa" id="PHUM529530-PA"/>
    </source>
</evidence>
<dbReference type="VEuPathDB" id="VectorBase:PHUM529530"/>